<dbReference type="InterPro" id="IPR001000">
    <property type="entry name" value="GH10_dom"/>
</dbReference>
<dbReference type="EC" id="3.2.1.8" evidence="6"/>
<reference evidence="9 10" key="1">
    <citation type="journal article" date="2010" name="Nat. Biotechnol.">
        <title>Genome sequence of the model mushroom Schizophyllum commune.</title>
        <authorList>
            <person name="Ohm R.A."/>
            <person name="de Jong J.F."/>
            <person name="Lugones L.G."/>
            <person name="Aerts A."/>
            <person name="Kothe E."/>
            <person name="Stajich J.E."/>
            <person name="de Vries R.P."/>
            <person name="Record E."/>
            <person name="Levasseur A."/>
            <person name="Baker S.E."/>
            <person name="Bartholomew K.A."/>
            <person name="Coutinho P.M."/>
            <person name="Erdmann S."/>
            <person name="Fowler T.J."/>
            <person name="Gathman A.C."/>
            <person name="Lombard V."/>
            <person name="Henrissat B."/>
            <person name="Knabe N."/>
            <person name="Kuees U."/>
            <person name="Lilly W.W."/>
            <person name="Lindquist E."/>
            <person name="Lucas S."/>
            <person name="Magnuson J.K."/>
            <person name="Piumi F."/>
            <person name="Raudaskoski M."/>
            <person name="Salamov A."/>
            <person name="Schmutz J."/>
            <person name="Schwarze F.W.M.R."/>
            <person name="vanKuyk P.A."/>
            <person name="Horton J.S."/>
            <person name="Grigoriev I.V."/>
            <person name="Woesten H.A.B."/>
        </authorList>
    </citation>
    <scope>NUCLEOTIDE SEQUENCE [LARGE SCALE GENOMIC DNA]</scope>
    <source>
        <strain evidence="10">H4-8 / FGSC 9210</strain>
    </source>
</reference>
<evidence type="ECO:0000256" key="7">
    <source>
        <dbReference type="SAM" id="SignalP"/>
    </source>
</evidence>
<dbReference type="InterPro" id="IPR017853">
    <property type="entry name" value="GH"/>
</dbReference>
<dbReference type="InterPro" id="IPR044846">
    <property type="entry name" value="GH10"/>
</dbReference>
<dbReference type="HOGENOM" id="CLU_020161_5_0_1"/>
<protein>
    <recommendedName>
        <fullName evidence="6">Beta-xylanase</fullName>
        <ecNumber evidence="6">3.2.1.8</ecNumber>
    </recommendedName>
</protein>
<dbReference type="EMBL" id="GL377305">
    <property type="protein sequence ID" value="EFI97954.1"/>
    <property type="molecule type" value="Genomic_DNA"/>
</dbReference>
<dbReference type="KEGG" id="scm:SCHCO_015462"/>
<dbReference type="SUPFAM" id="SSF51445">
    <property type="entry name" value="(Trans)glycosidases"/>
    <property type="match status" value="1"/>
</dbReference>
<keyword evidence="10" id="KW-1185">Reference proteome</keyword>
<dbReference type="InParanoid" id="D8Q1J8"/>
<dbReference type="SMR" id="D8Q1J8"/>
<comment type="catalytic activity">
    <reaction evidence="6">
        <text>Endohydrolysis of (1-&gt;4)-beta-D-xylosidic linkages in xylans.</text>
        <dbReference type="EC" id="3.2.1.8"/>
    </reaction>
</comment>
<dbReference type="PRINTS" id="PR00134">
    <property type="entry name" value="GLHYDRLASE10"/>
</dbReference>
<dbReference type="PROSITE" id="PS51760">
    <property type="entry name" value="GH10_2"/>
    <property type="match status" value="1"/>
</dbReference>
<dbReference type="AlphaFoldDB" id="D8Q1J8"/>
<dbReference type="GeneID" id="9595957"/>
<evidence type="ECO:0000256" key="6">
    <source>
        <dbReference type="RuleBase" id="RU361174"/>
    </source>
</evidence>
<keyword evidence="7" id="KW-0732">Signal</keyword>
<dbReference type="GO" id="GO:0000272">
    <property type="term" value="P:polysaccharide catabolic process"/>
    <property type="evidence" value="ECO:0007669"/>
    <property type="project" value="UniProtKB-KW"/>
</dbReference>
<dbReference type="PANTHER" id="PTHR31490">
    <property type="entry name" value="GLYCOSYL HYDROLASE"/>
    <property type="match status" value="1"/>
</dbReference>
<evidence type="ECO:0000256" key="2">
    <source>
        <dbReference type="ARBA" id="ARBA00022801"/>
    </source>
</evidence>
<keyword evidence="3 6" id="KW-0119">Carbohydrate metabolism</keyword>
<keyword evidence="5 6" id="KW-0624">Polysaccharide degradation</keyword>
<evidence type="ECO:0000256" key="4">
    <source>
        <dbReference type="ARBA" id="ARBA00023295"/>
    </source>
</evidence>
<accession>D8Q1J8</accession>
<evidence type="ECO:0000313" key="10">
    <source>
        <dbReference type="Proteomes" id="UP000007431"/>
    </source>
</evidence>
<evidence type="ECO:0000256" key="1">
    <source>
        <dbReference type="ARBA" id="ARBA00007495"/>
    </source>
</evidence>
<keyword evidence="2 6" id="KW-0378">Hydrolase</keyword>
<feature type="signal peptide" evidence="7">
    <location>
        <begin position="1"/>
        <end position="22"/>
    </location>
</feature>
<dbReference type="Proteomes" id="UP000007431">
    <property type="component" value="Unassembled WGS sequence"/>
</dbReference>
<sequence>MQALLALVSMAVAGKLFWGNIADSNTLGISQNEAILASEFGAVTPENSMKWDATEPTQNGFSYTGSDAVVDWATANNKQVRGHTLVWHSQLPGWVQSIGDAASLTSVIQNHISNLAGRYAGKLYGTYWDVVNEIFNEDGTLRSSVFSNVLGQDFVTIAFQAAREADPNAKLYINDYNLDSVNAKVQGLVSLVNSVNSGEKLIDGIGTQTHLSAGGSSGVAAAIKALAATGAEVAVTELDIASAPAADYVAVAQACLDEPLCVSITTWGVADPNSWRSETSPLLFDGNYSPKPAYTALVDLLS</sequence>
<proteinExistence type="inferred from homology"/>
<dbReference type="OMA" id="ENCVGVT"/>
<gene>
    <name evidence="9" type="ORF">SCHCODRAFT_15462</name>
</gene>
<dbReference type="PANTHER" id="PTHR31490:SF76">
    <property type="entry name" value="ENDO-1,4-BETA-XYLANASE C"/>
    <property type="match status" value="1"/>
</dbReference>
<organism evidence="10">
    <name type="scientific">Schizophyllum commune (strain H4-8 / FGSC 9210)</name>
    <name type="common">Split gill fungus</name>
    <dbReference type="NCBI Taxonomy" id="578458"/>
    <lineage>
        <taxon>Eukaryota</taxon>
        <taxon>Fungi</taxon>
        <taxon>Dikarya</taxon>
        <taxon>Basidiomycota</taxon>
        <taxon>Agaricomycotina</taxon>
        <taxon>Agaricomycetes</taxon>
        <taxon>Agaricomycetidae</taxon>
        <taxon>Agaricales</taxon>
        <taxon>Schizophyllaceae</taxon>
        <taxon>Schizophyllum</taxon>
    </lineage>
</organism>
<feature type="chain" id="PRO_5003120441" description="Beta-xylanase" evidence="7">
    <location>
        <begin position="23"/>
        <end position="302"/>
    </location>
</feature>
<feature type="domain" description="GH10" evidence="8">
    <location>
        <begin position="23"/>
        <end position="300"/>
    </location>
</feature>
<evidence type="ECO:0000259" key="8">
    <source>
        <dbReference type="PROSITE" id="PS51760"/>
    </source>
</evidence>
<evidence type="ECO:0000256" key="5">
    <source>
        <dbReference type="ARBA" id="ARBA00023326"/>
    </source>
</evidence>
<name>D8Q1J8_SCHCM</name>
<dbReference type="OrthoDB" id="3055998at2759"/>
<evidence type="ECO:0000313" key="9">
    <source>
        <dbReference type="EMBL" id="EFI97954.1"/>
    </source>
</evidence>
<comment type="similarity">
    <text evidence="1 6">Belongs to the glycosyl hydrolase 10 (cellulase F) family.</text>
</comment>
<keyword evidence="4 6" id="KW-0326">Glycosidase</keyword>
<dbReference type="VEuPathDB" id="FungiDB:SCHCODRAFT_015462"/>
<dbReference type="GO" id="GO:0031176">
    <property type="term" value="F:endo-1,4-beta-xylanase activity"/>
    <property type="evidence" value="ECO:0007669"/>
    <property type="project" value="UniProtKB-EC"/>
</dbReference>
<dbReference type="Gene3D" id="3.20.20.80">
    <property type="entry name" value="Glycosidases"/>
    <property type="match status" value="1"/>
</dbReference>
<evidence type="ECO:0000256" key="3">
    <source>
        <dbReference type="ARBA" id="ARBA00023277"/>
    </source>
</evidence>
<dbReference type="Pfam" id="PF00331">
    <property type="entry name" value="Glyco_hydro_10"/>
    <property type="match status" value="1"/>
</dbReference>
<dbReference type="SMART" id="SM00633">
    <property type="entry name" value="Glyco_10"/>
    <property type="match status" value="1"/>
</dbReference>
<dbReference type="eggNOG" id="ENOG502QSCW">
    <property type="taxonomic scope" value="Eukaryota"/>
</dbReference>
<dbReference type="RefSeq" id="XP_003032857.1">
    <property type="nucleotide sequence ID" value="XM_003032811.1"/>
</dbReference>
<dbReference type="STRING" id="578458.D8Q1J8"/>